<dbReference type="CDD" id="cd07082">
    <property type="entry name" value="ALDH_F11_NP-GAPDH"/>
    <property type="match status" value="1"/>
</dbReference>
<dbReference type="InterPro" id="IPR016160">
    <property type="entry name" value="Ald_DH_CS_CYS"/>
</dbReference>
<evidence type="ECO:0000256" key="4">
    <source>
        <dbReference type="PROSITE-ProRule" id="PRU10007"/>
    </source>
</evidence>
<name>A0A9Q9FEJ4_9FIRM</name>
<evidence type="ECO:0000256" key="2">
    <source>
        <dbReference type="ARBA" id="ARBA00022857"/>
    </source>
</evidence>
<dbReference type="Proteomes" id="UP001058072">
    <property type="component" value="Chromosome"/>
</dbReference>
<dbReference type="PANTHER" id="PTHR42991:SF1">
    <property type="entry name" value="ALDEHYDE DEHYDROGENASE"/>
    <property type="match status" value="1"/>
</dbReference>
<dbReference type="FunFam" id="3.40.605.10:FF:000007">
    <property type="entry name" value="NAD/NADP-dependent betaine aldehyde dehydrogenase"/>
    <property type="match status" value="1"/>
</dbReference>
<dbReference type="InterPro" id="IPR051020">
    <property type="entry name" value="ALDH-related_metabolic_enz"/>
</dbReference>
<dbReference type="Pfam" id="PF00171">
    <property type="entry name" value="Aldedh"/>
    <property type="match status" value="1"/>
</dbReference>
<dbReference type="InterPro" id="IPR015590">
    <property type="entry name" value="Aldehyde_DH_dom"/>
</dbReference>
<dbReference type="PROSITE" id="PS00687">
    <property type="entry name" value="ALDEHYDE_DEHYDR_GLU"/>
    <property type="match status" value="1"/>
</dbReference>
<organism evidence="7 8">
    <name type="scientific">Turicibacter bilis</name>
    <dbReference type="NCBI Taxonomy" id="2735723"/>
    <lineage>
        <taxon>Bacteria</taxon>
        <taxon>Bacillati</taxon>
        <taxon>Bacillota</taxon>
        <taxon>Erysipelotrichia</taxon>
        <taxon>Erysipelotrichales</taxon>
        <taxon>Turicibacteraceae</taxon>
        <taxon>Turicibacter</taxon>
    </lineage>
</organism>
<evidence type="ECO:0000313" key="8">
    <source>
        <dbReference type="Proteomes" id="UP001058072"/>
    </source>
</evidence>
<dbReference type="InterPro" id="IPR016161">
    <property type="entry name" value="Ald_DH/histidinol_DH"/>
</dbReference>
<protein>
    <submittedName>
        <fullName evidence="7">NADP-dependent glyceraldehyde-3-phosphate dehydrogenase</fullName>
    </submittedName>
</protein>
<dbReference type="SUPFAM" id="SSF53720">
    <property type="entry name" value="ALDH-like"/>
    <property type="match status" value="1"/>
</dbReference>
<evidence type="ECO:0000259" key="6">
    <source>
        <dbReference type="Pfam" id="PF00171"/>
    </source>
</evidence>
<evidence type="ECO:0000256" key="1">
    <source>
        <dbReference type="ARBA" id="ARBA00009986"/>
    </source>
</evidence>
<evidence type="ECO:0000313" key="7">
    <source>
        <dbReference type="EMBL" id="UUF08413.1"/>
    </source>
</evidence>
<feature type="domain" description="Aldehyde dehydrogenase" evidence="6">
    <location>
        <begin position="13"/>
        <end position="471"/>
    </location>
</feature>
<dbReference type="RefSeq" id="WP_212724143.1">
    <property type="nucleotide sequence ID" value="NZ_CP071250.1"/>
</dbReference>
<keyword evidence="2" id="KW-0521">NADP</keyword>
<dbReference type="Gene3D" id="3.40.605.10">
    <property type="entry name" value="Aldehyde Dehydrogenase, Chain A, domain 1"/>
    <property type="match status" value="1"/>
</dbReference>
<sequence>MQTVYQYYSQGQWKSSESGETIAIVSPYLKTSIGSVQALTQDEVNQCIQSAKAAQPDWSLMSIYDRAHYLHAWADELLKMKEELATIMMKEVGKAYQDAIKEVERTADLIHYTVEEAIHLSGESLNGEHFPGGSRSKLAVIERVPLGVVLAISPFNYPVNLAAAKLAPALITGNTVIFKPATQGSISGTKMIEALAKTNLPAGVLNLVTGKGSVIGDYLIEHDDIALVTFTGGTSTGERIAQKAKMIPLVMELGGKDPAIICEDANLELAAKQIVSGAYSYSGQRCTAIKRVLVHRSVADELVSLIQSEVEKLSVGSPEDNATIVPLIDEQSADFVQGLIDDALEKGATLVLGNKREENLIYPTLLDHVTKEMRIAWEEPFGPVLPIIRVNSQEEAIEIANASEYGLQASVFTQNLDKALTIARKLETGSIQINGRTERGPDHLPFIGIKKSGLGIQGVRRSIESMTREKVIILNINEK</sequence>
<accession>A0A9Q9FEJ4</accession>
<proteinExistence type="inferred from homology"/>
<comment type="similarity">
    <text evidence="1 5">Belongs to the aldehyde dehydrogenase family.</text>
</comment>
<keyword evidence="3 5" id="KW-0560">Oxidoreductase</keyword>
<dbReference type="PANTHER" id="PTHR42991">
    <property type="entry name" value="ALDEHYDE DEHYDROGENASE"/>
    <property type="match status" value="1"/>
</dbReference>
<evidence type="ECO:0000256" key="3">
    <source>
        <dbReference type="ARBA" id="ARBA00023002"/>
    </source>
</evidence>
<dbReference type="Gene3D" id="3.40.309.10">
    <property type="entry name" value="Aldehyde Dehydrogenase, Chain A, domain 2"/>
    <property type="match status" value="1"/>
</dbReference>
<reference evidence="7" key="1">
    <citation type="submission" date="2021-03" db="EMBL/GenBank/DDBJ databases">
        <title>Comparative Genomics and Metabolomics in the genus Turicibacter.</title>
        <authorList>
            <person name="Maki J."/>
            <person name="Looft T."/>
        </authorList>
    </citation>
    <scope>NUCLEOTIDE SEQUENCE</scope>
    <source>
        <strain evidence="7">ISU324</strain>
    </source>
</reference>
<gene>
    <name evidence="7" type="ORF">J0J70_12730</name>
</gene>
<dbReference type="AlphaFoldDB" id="A0A9Q9FEJ4"/>
<dbReference type="PROSITE" id="PS00070">
    <property type="entry name" value="ALDEHYDE_DEHYDR_CYS"/>
    <property type="match status" value="1"/>
</dbReference>
<dbReference type="InterPro" id="IPR029510">
    <property type="entry name" value="Ald_DH_CS_GLU"/>
</dbReference>
<dbReference type="GO" id="GO:0008911">
    <property type="term" value="F:lactaldehyde dehydrogenase (NAD+) activity"/>
    <property type="evidence" value="ECO:0007669"/>
    <property type="project" value="TreeGrafter"/>
</dbReference>
<dbReference type="EMBL" id="CP071250">
    <property type="protein sequence ID" value="UUF08413.1"/>
    <property type="molecule type" value="Genomic_DNA"/>
</dbReference>
<evidence type="ECO:0000256" key="5">
    <source>
        <dbReference type="RuleBase" id="RU003345"/>
    </source>
</evidence>
<feature type="active site" evidence="4">
    <location>
        <position position="252"/>
    </location>
</feature>
<dbReference type="InterPro" id="IPR016162">
    <property type="entry name" value="Ald_DH_N"/>
</dbReference>
<dbReference type="InterPro" id="IPR016163">
    <property type="entry name" value="Ald_DH_C"/>
</dbReference>
<dbReference type="FunFam" id="3.40.309.10:FF:000022">
    <property type="entry name" value="NADP-dependent glyceraldehyde-3-phosphate dehydrogenase"/>
    <property type="match status" value="1"/>
</dbReference>